<dbReference type="EMBL" id="LGHE01000022">
    <property type="protein sequence ID" value="KUL04340.1"/>
    <property type="molecule type" value="Genomic_DNA"/>
</dbReference>
<evidence type="ECO:0000256" key="1">
    <source>
        <dbReference type="PIRSR" id="PIRSR601310-1"/>
    </source>
</evidence>
<feature type="short sequence motif" description="Histidine triad motif" evidence="2 3">
    <location>
        <begin position="92"/>
        <end position="96"/>
    </location>
</feature>
<dbReference type="PROSITE" id="PS00892">
    <property type="entry name" value="HIT_1"/>
    <property type="match status" value="1"/>
</dbReference>
<dbReference type="Proteomes" id="UP000054598">
    <property type="component" value="Unassembled WGS sequence"/>
</dbReference>
<dbReference type="Proteomes" id="UP000054323">
    <property type="component" value="Unassembled WGS sequence"/>
</dbReference>
<proteinExistence type="predicted"/>
<dbReference type="EMBL" id="LGGD01000291">
    <property type="protein sequence ID" value="KUK59726.1"/>
    <property type="molecule type" value="Genomic_DNA"/>
</dbReference>
<dbReference type="PROSITE" id="PS51084">
    <property type="entry name" value="HIT_2"/>
    <property type="match status" value="1"/>
</dbReference>
<dbReference type="PANTHER" id="PTHR42997:SF1">
    <property type="entry name" value="AP-4-A PHOSPHORYLASE"/>
    <property type="match status" value="1"/>
</dbReference>
<dbReference type="PANTHER" id="PTHR42997">
    <property type="entry name" value="HIT FAMILY HYDROLASE"/>
    <property type="match status" value="1"/>
</dbReference>
<evidence type="ECO:0000313" key="6">
    <source>
        <dbReference type="EMBL" id="KUK59726.1"/>
    </source>
</evidence>
<feature type="domain" description="HIT" evidence="5">
    <location>
        <begin position="1"/>
        <end position="107"/>
    </location>
</feature>
<comment type="caution">
    <text evidence="6">The sequence shown here is derived from an EMBL/GenBank/DDBJ whole genome shotgun (WGS) entry which is preliminary data.</text>
</comment>
<dbReference type="GO" id="GO:0003824">
    <property type="term" value="F:catalytic activity"/>
    <property type="evidence" value="ECO:0007669"/>
    <property type="project" value="InterPro"/>
</dbReference>
<evidence type="ECO:0000313" key="9">
    <source>
        <dbReference type="Proteomes" id="UP000054598"/>
    </source>
</evidence>
<protein>
    <submittedName>
        <fullName evidence="6">Histidine triad (HIT) protein</fullName>
    </submittedName>
</protein>
<reference evidence="6" key="1">
    <citation type="journal article" date="2015" name="MBio">
        <title>Genome-resolved metagenomic analysis reveals roles for candidate phyla and other microbial community members in biogeochemical transformations in oil reservoirs.</title>
        <authorList>
            <person name="Hu P."/>
            <person name="Tom L."/>
            <person name="Singh A."/>
            <person name="Thomas B.C."/>
            <person name="Baker B.J."/>
            <person name="Piceno Y.M."/>
            <person name="Andersen G.L."/>
            <person name="Banfield J.F."/>
        </authorList>
    </citation>
    <scope>NUCLEOTIDE SEQUENCE [LARGE SCALE GENOMIC DNA]</scope>
    <source>
        <strain evidence="6">62_101</strain>
        <strain evidence="7">63_41</strain>
    </source>
</reference>
<dbReference type="InterPro" id="IPR036265">
    <property type="entry name" value="HIT-like_sf"/>
</dbReference>
<evidence type="ECO:0000256" key="4">
    <source>
        <dbReference type="SAM" id="MobiDB-lite"/>
    </source>
</evidence>
<feature type="active site" description="Tele-AMP-histidine intermediate" evidence="1">
    <location>
        <position position="94"/>
    </location>
</feature>
<dbReference type="AlphaFoldDB" id="A0A124FRP4"/>
<evidence type="ECO:0000256" key="2">
    <source>
        <dbReference type="PIRSR" id="PIRSR601310-3"/>
    </source>
</evidence>
<evidence type="ECO:0000256" key="3">
    <source>
        <dbReference type="PROSITE-ProRule" id="PRU00464"/>
    </source>
</evidence>
<organism evidence="6 8">
    <name type="scientific">Methanoculleus marisnigri</name>
    <dbReference type="NCBI Taxonomy" id="2198"/>
    <lineage>
        <taxon>Archaea</taxon>
        <taxon>Methanobacteriati</taxon>
        <taxon>Methanobacteriota</taxon>
        <taxon>Stenosarchaea group</taxon>
        <taxon>Methanomicrobia</taxon>
        <taxon>Methanomicrobiales</taxon>
        <taxon>Methanomicrobiaceae</taxon>
        <taxon>Methanoculleus</taxon>
    </lineage>
</organism>
<reference evidence="8 9" key="2">
    <citation type="journal article" date="2015" name="MBio">
        <title>Genome-Resolved Metagenomic Analysis Reveals Roles for Candidate Phyla and Other Microbial Community Members in Biogeochemical Transformations in Oil Reservoirs.</title>
        <authorList>
            <person name="Hu P."/>
            <person name="Tom L."/>
            <person name="Singh A."/>
            <person name="Thomas B.C."/>
            <person name="Baker B.J."/>
            <person name="Piceno Y.M."/>
            <person name="Andersen G.L."/>
            <person name="Banfield J.F."/>
        </authorList>
    </citation>
    <scope>NUCLEOTIDE SEQUENCE [LARGE SCALE GENOMIC DNA]</scope>
</reference>
<evidence type="ECO:0000259" key="5">
    <source>
        <dbReference type="PROSITE" id="PS51084"/>
    </source>
</evidence>
<gene>
    <name evidence="6" type="ORF">XD82_1818</name>
    <name evidence="7" type="ORF">XE10_0340</name>
</gene>
<dbReference type="PATRIC" id="fig|2198.3.peg.26"/>
<evidence type="ECO:0000313" key="8">
    <source>
        <dbReference type="Proteomes" id="UP000054323"/>
    </source>
</evidence>
<name>A0A124FRP4_9EURY</name>
<dbReference type="Gene3D" id="3.30.428.10">
    <property type="entry name" value="HIT-like"/>
    <property type="match status" value="1"/>
</dbReference>
<dbReference type="InterPro" id="IPR011146">
    <property type="entry name" value="HIT-like"/>
</dbReference>
<feature type="region of interest" description="Disordered" evidence="4">
    <location>
        <begin position="108"/>
        <end position="133"/>
    </location>
</feature>
<dbReference type="InterPro" id="IPR052908">
    <property type="entry name" value="AP-4-A_phosphorylase"/>
</dbReference>
<dbReference type="PRINTS" id="PR00332">
    <property type="entry name" value="HISTRIAD"/>
</dbReference>
<sequence>MPCPFCNPAREDIVAANDLCYARYDIHPVSPGHLLVIPFRHVASYFDTTDEERMALARLIDDCRAKTERAHHPDGYNIGVNVGEVAGQNIMHVHIHFIPRYRGDAGEHGGGVRRVIPRKEGWRRASGSRRGMR</sequence>
<accession>A0A124FRP4</accession>
<dbReference type="Pfam" id="PF01230">
    <property type="entry name" value="HIT"/>
    <property type="match status" value="1"/>
</dbReference>
<dbReference type="InterPro" id="IPR019808">
    <property type="entry name" value="Histidine_triad_CS"/>
</dbReference>
<evidence type="ECO:0000313" key="7">
    <source>
        <dbReference type="EMBL" id="KUL04340.1"/>
    </source>
</evidence>
<dbReference type="InterPro" id="IPR001310">
    <property type="entry name" value="Histidine_triad_HIT"/>
</dbReference>
<dbReference type="SUPFAM" id="SSF54197">
    <property type="entry name" value="HIT-like"/>
    <property type="match status" value="1"/>
</dbReference>